<dbReference type="RefSeq" id="WP_112882365.1">
    <property type="nucleotide sequence ID" value="NZ_QLUW01000002.1"/>
</dbReference>
<dbReference type="PRINTS" id="PR00413">
    <property type="entry name" value="HADHALOGNASE"/>
</dbReference>
<evidence type="ECO:0000313" key="6">
    <source>
        <dbReference type="Proteomes" id="UP000249260"/>
    </source>
</evidence>
<dbReference type="Pfam" id="PF13419">
    <property type="entry name" value="HAD_2"/>
    <property type="match status" value="1"/>
</dbReference>
<evidence type="ECO:0000256" key="2">
    <source>
        <dbReference type="ARBA" id="ARBA00022723"/>
    </source>
</evidence>
<keyword evidence="4" id="KW-0460">Magnesium</keyword>
<keyword evidence="2" id="KW-0479">Metal-binding</keyword>
<dbReference type="InterPro" id="IPR051400">
    <property type="entry name" value="HAD-like_hydrolase"/>
</dbReference>
<evidence type="ECO:0000313" key="5">
    <source>
        <dbReference type="EMBL" id="RAP76141.1"/>
    </source>
</evidence>
<proteinExistence type="predicted"/>
<dbReference type="NCBIfam" id="TIGR01509">
    <property type="entry name" value="HAD-SF-IA-v3"/>
    <property type="match status" value="1"/>
</dbReference>
<dbReference type="NCBIfam" id="TIGR01662">
    <property type="entry name" value="HAD-SF-IIIA"/>
    <property type="match status" value="1"/>
</dbReference>
<reference evidence="5 6" key="1">
    <citation type="submission" date="2018-06" db="EMBL/GenBank/DDBJ databases">
        <title>Paenibacillus montanisoli sp. nov., isolated from mountain area soil.</title>
        <authorList>
            <person name="Wu M."/>
        </authorList>
    </citation>
    <scope>NUCLEOTIDE SEQUENCE [LARGE SCALE GENOMIC DNA]</scope>
    <source>
        <strain evidence="5 6">RA17</strain>
    </source>
</reference>
<dbReference type="PANTHER" id="PTHR46470">
    <property type="entry name" value="N-ACYLNEURAMINATE-9-PHOSPHATASE"/>
    <property type="match status" value="1"/>
</dbReference>
<dbReference type="SFLD" id="SFLDG01129">
    <property type="entry name" value="C1.5:_HAD__Beta-PGM__Phosphata"/>
    <property type="match status" value="1"/>
</dbReference>
<evidence type="ECO:0000256" key="3">
    <source>
        <dbReference type="ARBA" id="ARBA00022801"/>
    </source>
</evidence>
<dbReference type="InterPro" id="IPR041492">
    <property type="entry name" value="HAD_2"/>
</dbReference>
<comment type="cofactor">
    <cofactor evidence="1">
        <name>Mg(2+)</name>
        <dbReference type="ChEBI" id="CHEBI:18420"/>
    </cofactor>
</comment>
<sequence>MQKMKAIIFDLDNTLLDRTRMFGNFATAFLQTHFSHIESTEALYNRILELDRDGYKDRNALFAELIEELPWRETLSHAELAAYYKREYMSNAVLMDRAHELLAYLRRQNYRIGLITNGRNDMQYGKIDRLGLRDAFEFILVSEEAGVKKPDAKIFEMALERLGLLAGECIFIGDHPVNDIEGASSAGMETIWIQVNHPWREELTAKPLHTIRQLGELIELL</sequence>
<dbReference type="OrthoDB" id="9809962at2"/>
<evidence type="ECO:0000256" key="4">
    <source>
        <dbReference type="ARBA" id="ARBA00022842"/>
    </source>
</evidence>
<dbReference type="NCBIfam" id="TIGR01549">
    <property type="entry name" value="HAD-SF-IA-v1"/>
    <property type="match status" value="1"/>
</dbReference>
<dbReference type="SFLD" id="SFLDS00003">
    <property type="entry name" value="Haloacid_Dehalogenase"/>
    <property type="match status" value="1"/>
</dbReference>
<name>A0A328U3V7_9BACL</name>
<dbReference type="Proteomes" id="UP000249260">
    <property type="component" value="Unassembled WGS sequence"/>
</dbReference>
<gene>
    <name evidence="5" type="ORF">DL346_12045</name>
</gene>
<keyword evidence="6" id="KW-1185">Reference proteome</keyword>
<dbReference type="InterPro" id="IPR036412">
    <property type="entry name" value="HAD-like_sf"/>
</dbReference>
<dbReference type="SUPFAM" id="SSF56784">
    <property type="entry name" value="HAD-like"/>
    <property type="match status" value="1"/>
</dbReference>
<dbReference type="GO" id="GO:0046872">
    <property type="term" value="F:metal ion binding"/>
    <property type="evidence" value="ECO:0007669"/>
    <property type="project" value="UniProtKB-KW"/>
</dbReference>
<comment type="caution">
    <text evidence="5">The sequence shown here is derived from an EMBL/GenBank/DDBJ whole genome shotgun (WGS) entry which is preliminary data.</text>
</comment>
<dbReference type="Gene3D" id="1.10.150.520">
    <property type="match status" value="1"/>
</dbReference>
<dbReference type="PANTHER" id="PTHR46470:SF2">
    <property type="entry name" value="GLYCERALDEHYDE 3-PHOSPHATE PHOSPHATASE"/>
    <property type="match status" value="1"/>
</dbReference>
<dbReference type="EMBL" id="QLUW01000002">
    <property type="protein sequence ID" value="RAP76141.1"/>
    <property type="molecule type" value="Genomic_DNA"/>
</dbReference>
<dbReference type="InterPro" id="IPR006439">
    <property type="entry name" value="HAD-SF_hydro_IA"/>
</dbReference>
<evidence type="ECO:0000256" key="1">
    <source>
        <dbReference type="ARBA" id="ARBA00001946"/>
    </source>
</evidence>
<dbReference type="GO" id="GO:0044281">
    <property type="term" value="P:small molecule metabolic process"/>
    <property type="evidence" value="ECO:0007669"/>
    <property type="project" value="UniProtKB-ARBA"/>
</dbReference>
<protein>
    <submittedName>
        <fullName evidence="5">HAD family hydrolase</fullName>
    </submittedName>
</protein>
<organism evidence="5 6">
    <name type="scientific">Paenibacillus montanisoli</name>
    <dbReference type="NCBI Taxonomy" id="2081970"/>
    <lineage>
        <taxon>Bacteria</taxon>
        <taxon>Bacillati</taxon>
        <taxon>Bacillota</taxon>
        <taxon>Bacilli</taxon>
        <taxon>Bacillales</taxon>
        <taxon>Paenibacillaceae</taxon>
        <taxon>Paenibacillus</taxon>
    </lineage>
</organism>
<dbReference type="Gene3D" id="3.40.50.1000">
    <property type="entry name" value="HAD superfamily/HAD-like"/>
    <property type="match status" value="1"/>
</dbReference>
<dbReference type="AlphaFoldDB" id="A0A328U3V7"/>
<accession>A0A328U3V7</accession>
<dbReference type="GO" id="GO:0016791">
    <property type="term" value="F:phosphatase activity"/>
    <property type="evidence" value="ECO:0007669"/>
    <property type="project" value="TreeGrafter"/>
</dbReference>
<dbReference type="InterPro" id="IPR006549">
    <property type="entry name" value="HAD-SF_hydro_IIIA"/>
</dbReference>
<keyword evidence="3 5" id="KW-0378">Hydrolase</keyword>
<dbReference type="InterPro" id="IPR023214">
    <property type="entry name" value="HAD_sf"/>
</dbReference>
<dbReference type="SFLD" id="SFLDG01135">
    <property type="entry name" value="C1.5.6:_HAD__Beta-PGM__Phospha"/>
    <property type="match status" value="1"/>
</dbReference>